<accession>A0ACD0P5I1</accession>
<reference evidence="1 2" key="1">
    <citation type="journal article" date="2018" name="Mol. Biol. Evol.">
        <title>Broad Genomic Sampling Reveals a Smut Pathogenic Ancestry of the Fungal Clade Ustilaginomycotina.</title>
        <authorList>
            <person name="Kijpornyongpan T."/>
            <person name="Mondo S.J."/>
            <person name="Barry K."/>
            <person name="Sandor L."/>
            <person name="Lee J."/>
            <person name="Lipzen A."/>
            <person name="Pangilinan J."/>
            <person name="LaButti K."/>
            <person name="Hainaut M."/>
            <person name="Henrissat B."/>
            <person name="Grigoriev I.V."/>
            <person name="Spatafora J.W."/>
            <person name="Aime M.C."/>
        </authorList>
    </citation>
    <scope>NUCLEOTIDE SEQUENCE [LARGE SCALE GENOMIC DNA]</scope>
    <source>
        <strain evidence="1 2">SA 807</strain>
    </source>
</reference>
<dbReference type="EMBL" id="KZ819728">
    <property type="protein sequence ID" value="PWN53383.1"/>
    <property type="molecule type" value="Genomic_DNA"/>
</dbReference>
<name>A0ACD0P5I1_9BASI</name>
<evidence type="ECO:0000313" key="2">
    <source>
        <dbReference type="Proteomes" id="UP000245626"/>
    </source>
</evidence>
<organism evidence="1 2">
    <name type="scientific">Violaceomyces palustris</name>
    <dbReference type="NCBI Taxonomy" id="1673888"/>
    <lineage>
        <taxon>Eukaryota</taxon>
        <taxon>Fungi</taxon>
        <taxon>Dikarya</taxon>
        <taxon>Basidiomycota</taxon>
        <taxon>Ustilaginomycotina</taxon>
        <taxon>Ustilaginomycetes</taxon>
        <taxon>Violaceomycetales</taxon>
        <taxon>Violaceomycetaceae</taxon>
        <taxon>Violaceomyces</taxon>
    </lineage>
</organism>
<evidence type="ECO:0000313" key="1">
    <source>
        <dbReference type="EMBL" id="PWN53383.1"/>
    </source>
</evidence>
<gene>
    <name evidence="1" type="ORF">IE53DRAFT_177216</name>
</gene>
<sequence length="112" mass="13168">MLCCERIEGVSSLFIFYSFFLKRKKTVVIVLRCMITVFPTVYVGLRPYERHTRLLAKWVDSLSADEEDRLSARYESLHPVFFHIIIYNDGTRKENRDGEKRRRGGGVRSHPS</sequence>
<protein>
    <submittedName>
        <fullName evidence="1">Uncharacterized protein</fullName>
    </submittedName>
</protein>
<keyword evidence="2" id="KW-1185">Reference proteome</keyword>
<dbReference type="Proteomes" id="UP000245626">
    <property type="component" value="Unassembled WGS sequence"/>
</dbReference>
<proteinExistence type="predicted"/>